<dbReference type="Proteomes" id="UP001498935">
    <property type="component" value="Unassembled WGS sequence"/>
</dbReference>
<dbReference type="InterPro" id="IPR018959">
    <property type="entry name" value="DUF1989"/>
</dbReference>
<dbReference type="RefSeq" id="WP_342038660.1">
    <property type="nucleotide sequence ID" value="NZ_BAABBK010000011.1"/>
</dbReference>
<feature type="domain" description="DUF1989" evidence="1">
    <location>
        <begin position="14"/>
        <end position="180"/>
    </location>
</feature>
<proteinExistence type="predicted"/>
<dbReference type="PANTHER" id="PTHR31527:SF0">
    <property type="entry name" value="RE64534P"/>
    <property type="match status" value="1"/>
</dbReference>
<evidence type="ECO:0000313" key="2">
    <source>
        <dbReference type="EMBL" id="GAA5341662.1"/>
    </source>
</evidence>
<accession>A0ABP9U348</accession>
<gene>
    <name evidence="2" type="ORF">KACC15558_27030</name>
</gene>
<evidence type="ECO:0000259" key="1">
    <source>
        <dbReference type="Pfam" id="PF09347"/>
    </source>
</evidence>
<dbReference type="PANTHER" id="PTHR31527">
    <property type="entry name" value="RE64534P"/>
    <property type="match status" value="1"/>
</dbReference>
<dbReference type="Pfam" id="PF09347">
    <property type="entry name" value="DUF1989"/>
    <property type="match status" value="1"/>
</dbReference>
<organism evidence="2 3">
    <name type="scientific">Brevibacterium ammoniilyticum</name>
    <dbReference type="NCBI Taxonomy" id="1046555"/>
    <lineage>
        <taxon>Bacteria</taxon>
        <taxon>Bacillati</taxon>
        <taxon>Actinomycetota</taxon>
        <taxon>Actinomycetes</taxon>
        <taxon>Micrococcales</taxon>
        <taxon>Brevibacteriaceae</taxon>
        <taxon>Brevibacterium</taxon>
    </lineage>
</organism>
<comment type="caution">
    <text evidence="2">The sequence shown here is derived from an EMBL/GenBank/DDBJ whole genome shotgun (WGS) entry which is preliminary data.</text>
</comment>
<reference evidence="2 3" key="1">
    <citation type="submission" date="2024-02" db="EMBL/GenBank/DDBJ databases">
        <title>Characterization of antibiotic resistant novel bacterial strains and their environmental applications.</title>
        <authorList>
            <person name="Manzoor S."/>
            <person name="Abbas S."/>
            <person name="Arshad M."/>
            <person name="Li W.J."/>
            <person name="Ahmed I."/>
        </authorList>
    </citation>
    <scope>NUCLEOTIDE SEQUENCE [LARGE SCALE GENOMIC DNA]</scope>
    <source>
        <strain evidence="2 3">KACC 15558</strain>
    </source>
</reference>
<keyword evidence="3" id="KW-1185">Reference proteome</keyword>
<name>A0ABP9U348_9MICO</name>
<dbReference type="EMBL" id="BAABNP010000011">
    <property type="protein sequence ID" value="GAA5341662.1"/>
    <property type="molecule type" value="Genomic_DNA"/>
</dbReference>
<sequence>MRTEDLPEIHLDTTIPARRGDLFRLAAGQTLRFIDVDGQQCSDLIAFDANDMTRAMSPTMSVAVNDGHLYLGVGDWLVDDDGDVMLTIVADTVQDHDILCGSCSPGLNRTRHHGRGAGKRTCHVNFVEALREYGIPAEDVPYSFNIFMNYPVGPDGEMEYATCKSVPGDYIDLRAERDLIVAISNCPQELTPLNGFNPTPSRVIIYSTEEGTDV</sequence>
<protein>
    <submittedName>
        <fullName evidence="2">Urea carboxylase-associated family protein</fullName>
    </submittedName>
</protein>
<evidence type="ECO:0000313" key="3">
    <source>
        <dbReference type="Proteomes" id="UP001498935"/>
    </source>
</evidence>